<evidence type="ECO:0000256" key="5">
    <source>
        <dbReference type="ARBA" id="ARBA00023139"/>
    </source>
</evidence>
<feature type="compositionally biased region" description="Basic residues" evidence="9">
    <location>
        <begin position="159"/>
        <end position="169"/>
    </location>
</feature>
<dbReference type="GO" id="GO:0016020">
    <property type="term" value="C:membrane"/>
    <property type="evidence" value="ECO:0007669"/>
    <property type="project" value="UniProtKB-SubCell"/>
</dbReference>
<protein>
    <recommendedName>
        <fullName evidence="8">Palmitoyltransferase</fullName>
        <ecNumber evidence="8">2.3.1.225</ecNumber>
    </recommendedName>
</protein>
<feature type="transmembrane region" description="Helical" evidence="8">
    <location>
        <begin position="81"/>
        <end position="103"/>
    </location>
</feature>
<reference evidence="11 12" key="1">
    <citation type="journal article" date="2019" name="Sci. Rep.">
        <title>Comparative genomics of chytrid fungi reveal insights into the obligate biotrophic and pathogenic lifestyle of Synchytrium endobioticum.</title>
        <authorList>
            <person name="van de Vossenberg B.T.L.H."/>
            <person name="Warris S."/>
            <person name="Nguyen H.D.T."/>
            <person name="van Gent-Pelzer M.P.E."/>
            <person name="Joly D.L."/>
            <person name="van de Geest H.C."/>
            <person name="Bonants P.J.M."/>
            <person name="Smith D.S."/>
            <person name="Levesque C.A."/>
            <person name="van der Lee T.A.J."/>
        </authorList>
    </citation>
    <scope>NUCLEOTIDE SEQUENCE [LARGE SCALE GENOMIC DNA]</scope>
    <source>
        <strain evidence="11 12">CBS 809.83</strain>
    </source>
</reference>
<evidence type="ECO:0000256" key="3">
    <source>
        <dbReference type="ARBA" id="ARBA00022989"/>
    </source>
</evidence>
<keyword evidence="4 8" id="KW-0472">Membrane</keyword>
<dbReference type="EC" id="2.3.1.225" evidence="8"/>
<evidence type="ECO:0000256" key="6">
    <source>
        <dbReference type="ARBA" id="ARBA00023288"/>
    </source>
</evidence>
<evidence type="ECO:0000256" key="1">
    <source>
        <dbReference type="ARBA" id="ARBA00004141"/>
    </source>
</evidence>
<feature type="compositionally biased region" description="Basic and acidic residues" evidence="9">
    <location>
        <begin position="170"/>
        <end position="179"/>
    </location>
</feature>
<dbReference type="STRING" id="109895.A0A507EB46"/>
<keyword evidence="8" id="KW-0012">Acyltransferase</keyword>
<comment type="similarity">
    <text evidence="8">Belongs to the DHHC palmitoyltransferase family.</text>
</comment>
<dbReference type="Proteomes" id="UP000318582">
    <property type="component" value="Unassembled WGS sequence"/>
</dbReference>
<evidence type="ECO:0000256" key="8">
    <source>
        <dbReference type="RuleBase" id="RU079119"/>
    </source>
</evidence>
<evidence type="ECO:0000256" key="4">
    <source>
        <dbReference type="ARBA" id="ARBA00023136"/>
    </source>
</evidence>
<organism evidence="11 12">
    <name type="scientific">Powellomyces hirtus</name>
    <dbReference type="NCBI Taxonomy" id="109895"/>
    <lineage>
        <taxon>Eukaryota</taxon>
        <taxon>Fungi</taxon>
        <taxon>Fungi incertae sedis</taxon>
        <taxon>Chytridiomycota</taxon>
        <taxon>Chytridiomycota incertae sedis</taxon>
        <taxon>Chytridiomycetes</taxon>
        <taxon>Spizellomycetales</taxon>
        <taxon>Powellomycetaceae</taxon>
        <taxon>Powellomyces</taxon>
    </lineage>
</organism>
<evidence type="ECO:0000259" key="10">
    <source>
        <dbReference type="Pfam" id="PF01529"/>
    </source>
</evidence>
<comment type="catalytic activity">
    <reaction evidence="7 8">
        <text>L-cysteinyl-[protein] + hexadecanoyl-CoA = S-hexadecanoyl-L-cysteinyl-[protein] + CoA</text>
        <dbReference type="Rhea" id="RHEA:36683"/>
        <dbReference type="Rhea" id="RHEA-COMP:10131"/>
        <dbReference type="Rhea" id="RHEA-COMP:11032"/>
        <dbReference type="ChEBI" id="CHEBI:29950"/>
        <dbReference type="ChEBI" id="CHEBI:57287"/>
        <dbReference type="ChEBI" id="CHEBI:57379"/>
        <dbReference type="ChEBI" id="CHEBI:74151"/>
        <dbReference type="EC" id="2.3.1.225"/>
    </reaction>
</comment>
<sequence length="215" mass="25281">MPFNASSHHCAWRHSNYRLFILFLATTIAMCCYGAYLTYYVFVREMKIQQIDKLWVINRDTGARTPIKWEQMWMYMVHREILLAALGLFCVCAGVVVFAFTLYQLSLIMRGVTTNEVFKWDDLKYDIKQGEVHIPRSVLERNQGLVPQEVDPEPTEKQQRKRKNAQRRSKASDSGKQQDSEQDELVLVEDAKQIRNIYHLGSWRNLMEMLFPTPL</sequence>
<evidence type="ECO:0000256" key="9">
    <source>
        <dbReference type="SAM" id="MobiDB-lite"/>
    </source>
</evidence>
<name>A0A507EB46_9FUNG</name>
<accession>A0A507EB46</accession>
<dbReference type="EMBL" id="QEAQ01000015">
    <property type="protein sequence ID" value="TPX60418.1"/>
    <property type="molecule type" value="Genomic_DNA"/>
</dbReference>
<dbReference type="AlphaFoldDB" id="A0A507EB46"/>
<evidence type="ECO:0000256" key="2">
    <source>
        <dbReference type="ARBA" id="ARBA00022692"/>
    </source>
</evidence>
<evidence type="ECO:0000256" key="7">
    <source>
        <dbReference type="ARBA" id="ARBA00048048"/>
    </source>
</evidence>
<comment type="domain">
    <text evidence="8">The DHHC domain is required for palmitoyltransferase activity.</text>
</comment>
<keyword evidence="6" id="KW-0449">Lipoprotein</keyword>
<keyword evidence="3 8" id="KW-1133">Transmembrane helix</keyword>
<keyword evidence="5" id="KW-0564">Palmitate</keyword>
<feature type="domain" description="Palmitoyltransferase DHHC" evidence="10">
    <location>
        <begin position="8"/>
        <end position="120"/>
    </location>
</feature>
<comment type="caution">
    <text evidence="11">The sequence shown here is derived from an EMBL/GenBank/DDBJ whole genome shotgun (WGS) entry which is preliminary data.</text>
</comment>
<evidence type="ECO:0000313" key="11">
    <source>
        <dbReference type="EMBL" id="TPX60418.1"/>
    </source>
</evidence>
<dbReference type="InterPro" id="IPR001594">
    <property type="entry name" value="Palmitoyltrfase_DHHC"/>
</dbReference>
<dbReference type="GO" id="GO:0019706">
    <property type="term" value="F:protein-cysteine S-palmitoyltransferase activity"/>
    <property type="evidence" value="ECO:0007669"/>
    <property type="project" value="UniProtKB-EC"/>
</dbReference>
<keyword evidence="2 8" id="KW-0812">Transmembrane</keyword>
<evidence type="ECO:0000313" key="12">
    <source>
        <dbReference type="Proteomes" id="UP000318582"/>
    </source>
</evidence>
<dbReference type="Pfam" id="PF01529">
    <property type="entry name" value="DHHC"/>
    <property type="match status" value="1"/>
</dbReference>
<comment type="subcellular location">
    <subcellularLocation>
        <location evidence="1">Membrane</location>
        <topology evidence="1">Multi-pass membrane protein</topology>
    </subcellularLocation>
</comment>
<proteinExistence type="inferred from homology"/>
<feature type="region of interest" description="Disordered" evidence="9">
    <location>
        <begin position="145"/>
        <end position="183"/>
    </location>
</feature>
<gene>
    <name evidence="11" type="ORF">PhCBS80983_g01811</name>
</gene>
<keyword evidence="8" id="KW-0808">Transferase</keyword>
<feature type="transmembrane region" description="Helical" evidence="8">
    <location>
        <begin position="20"/>
        <end position="43"/>
    </location>
</feature>
<keyword evidence="12" id="KW-1185">Reference proteome</keyword>